<name>Q2T2U1_BURTA</name>
<comment type="similarity">
    <text evidence="1 2">Belongs to the small heat shock protein (HSP20) family.</text>
</comment>
<gene>
    <name evidence="5" type="ordered locus">BTH_II2321</name>
</gene>
<evidence type="ECO:0000256" key="3">
    <source>
        <dbReference type="SAM" id="MobiDB-lite"/>
    </source>
</evidence>
<dbReference type="AlphaFoldDB" id="Q2T2U1"/>
<dbReference type="PROSITE" id="PS01031">
    <property type="entry name" value="SHSP"/>
    <property type="match status" value="1"/>
</dbReference>
<dbReference type="SUPFAM" id="SSF49764">
    <property type="entry name" value="HSP20-like chaperones"/>
    <property type="match status" value="1"/>
</dbReference>
<dbReference type="Gene3D" id="2.60.40.790">
    <property type="match status" value="1"/>
</dbReference>
<protein>
    <submittedName>
        <fullName evidence="5">Stress response protein</fullName>
    </submittedName>
</protein>
<dbReference type="InterPro" id="IPR008978">
    <property type="entry name" value="HSP20-like_chaperone"/>
</dbReference>
<dbReference type="InterPro" id="IPR002068">
    <property type="entry name" value="A-crystallin/Hsp20_dom"/>
</dbReference>
<proteinExistence type="inferred from homology"/>
<evidence type="ECO:0000313" key="6">
    <source>
        <dbReference type="Proteomes" id="UP000001930"/>
    </source>
</evidence>
<dbReference type="EMBL" id="CP000085">
    <property type="protein sequence ID" value="ABC34167.1"/>
    <property type="molecule type" value="Genomic_DNA"/>
</dbReference>
<keyword evidence="6" id="KW-1185">Reference proteome</keyword>
<sequence length="513" mass="57085">MRPAYPGTARAPYVTLVTLARQARMRGARFPSASDNAAKPFRVPIRAPIRVPFRAPPTVPATEACRLRKAGRHRLLQKLTSSPVKLHLCGAERRRDSGRIGRLARARSGSHRISLASIMLLRFDGQRLIVVKNACRDAAKSPGVRRTAGGEEKMARCRLEGWGTPTARSVYGKRSAACAIGASEGKRAQVRDGGRRVPGRHARQTRRAIAPSAMPASVGSLTRGKRRRSRGALVMDVLRLPRFGEEAPALGDEPRILDRERAARERERCTTCCARMPVAFCTAARAAFRARRTRRPTMSHDAGSNCAPSRTRRRRLTHVNARPVRVATLKAAGVEPDRHHRSTGFRPRAGCRPWRWPCIVRGREFQERAMSNLTRYDPFSLEPVSDLFQGLFRPLRGIADVEEEKLASMKIDVTENDQAYVVKAELPGVDKNDINVQIDGNTVSIAAKVERNKELKEGERVIRRERYSGEFARTFSLATDLDRDAASAQYQDGVLSLTLPKKATSEKKKLTIS</sequence>
<dbReference type="HOGENOM" id="CLU_530699_0_0_4"/>
<dbReference type="InterPro" id="IPR031107">
    <property type="entry name" value="Small_HSP"/>
</dbReference>
<dbReference type="PANTHER" id="PTHR11527">
    <property type="entry name" value="HEAT-SHOCK PROTEIN 20 FAMILY MEMBER"/>
    <property type="match status" value="1"/>
</dbReference>
<dbReference type="Pfam" id="PF00011">
    <property type="entry name" value="HSP20"/>
    <property type="match status" value="1"/>
</dbReference>
<feature type="region of interest" description="Disordered" evidence="3">
    <location>
        <begin position="292"/>
        <end position="311"/>
    </location>
</feature>
<evidence type="ECO:0000313" key="5">
    <source>
        <dbReference type="EMBL" id="ABC34167.1"/>
    </source>
</evidence>
<evidence type="ECO:0000256" key="2">
    <source>
        <dbReference type="RuleBase" id="RU003616"/>
    </source>
</evidence>
<dbReference type="Proteomes" id="UP000001930">
    <property type="component" value="Chromosome II"/>
</dbReference>
<reference evidence="5 6" key="1">
    <citation type="journal article" date="2005" name="BMC Genomics">
        <title>Bacterial genome adaptation to niches: divergence of the potential virulence genes in three Burkholderia species of different survival strategies.</title>
        <authorList>
            <person name="Kim H.S."/>
            <person name="Schell M.A."/>
            <person name="Yu Y."/>
            <person name="Ulrich R.L."/>
            <person name="Sarria S.H."/>
            <person name="Nierman W.C."/>
            <person name="DeShazer D."/>
        </authorList>
    </citation>
    <scope>NUCLEOTIDE SEQUENCE [LARGE SCALE GENOMIC DNA]</scope>
    <source>
        <strain evidence="6">ATCC 700388 / DSM 13276 / CCUG 48851 / CIP 106301 / E264</strain>
    </source>
</reference>
<evidence type="ECO:0000256" key="1">
    <source>
        <dbReference type="PROSITE-ProRule" id="PRU00285"/>
    </source>
</evidence>
<dbReference type="KEGG" id="bte:BTH_II2321"/>
<dbReference type="CDD" id="cd06471">
    <property type="entry name" value="ACD_LpsHSP_like"/>
    <property type="match status" value="1"/>
</dbReference>
<accession>Q2T2U1</accession>
<evidence type="ECO:0000259" key="4">
    <source>
        <dbReference type="PROSITE" id="PS01031"/>
    </source>
</evidence>
<organism evidence="5 6">
    <name type="scientific">Burkholderia thailandensis (strain ATCC 700388 / DSM 13276 / CCUG 48851 / CIP 106301 / E264)</name>
    <dbReference type="NCBI Taxonomy" id="271848"/>
    <lineage>
        <taxon>Bacteria</taxon>
        <taxon>Pseudomonadati</taxon>
        <taxon>Pseudomonadota</taxon>
        <taxon>Betaproteobacteria</taxon>
        <taxon>Burkholderiales</taxon>
        <taxon>Burkholderiaceae</taxon>
        <taxon>Burkholderia</taxon>
        <taxon>pseudomallei group</taxon>
    </lineage>
</organism>
<feature type="domain" description="SHSP" evidence="4">
    <location>
        <begin position="402"/>
        <end position="513"/>
    </location>
</feature>